<dbReference type="GO" id="GO:0046983">
    <property type="term" value="F:protein dimerization activity"/>
    <property type="evidence" value="ECO:0007669"/>
    <property type="project" value="InterPro"/>
</dbReference>
<dbReference type="RefSeq" id="WP_157476328.1">
    <property type="nucleotide sequence ID" value="NZ_CP046566.1"/>
</dbReference>
<dbReference type="EC" id="2.7.13.3" evidence="4"/>
<dbReference type="SMART" id="SM00387">
    <property type="entry name" value="HATPase_c"/>
    <property type="match status" value="1"/>
</dbReference>
<keyword evidence="14" id="KW-0408">Iron</keyword>
<gene>
    <name evidence="21" type="ORF">GLV81_01830</name>
</gene>
<dbReference type="CDD" id="cd16917">
    <property type="entry name" value="HATPase_UhpB-NarQ-NarX-like"/>
    <property type="match status" value="1"/>
</dbReference>
<evidence type="ECO:0000256" key="9">
    <source>
        <dbReference type="ARBA" id="ARBA00022679"/>
    </source>
</evidence>
<feature type="domain" description="Histidine kinase" evidence="20">
    <location>
        <begin position="58"/>
        <end position="250"/>
    </location>
</feature>
<evidence type="ECO:0000256" key="16">
    <source>
        <dbReference type="ARBA" id="ARBA00023014"/>
    </source>
</evidence>
<dbReference type="Gene3D" id="1.20.5.1930">
    <property type="match status" value="1"/>
</dbReference>
<evidence type="ECO:0000256" key="4">
    <source>
        <dbReference type="ARBA" id="ARBA00012438"/>
    </source>
</evidence>
<dbReference type="InterPro" id="IPR003594">
    <property type="entry name" value="HATPase_dom"/>
</dbReference>
<evidence type="ECO:0000256" key="8">
    <source>
        <dbReference type="ARBA" id="ARBA00022553"/>
    </source>
</evidence>
<dbReference type="PROSITE" id="PS50109">
    <property type="entry name" value="HIS_KIN"/>
    <property type="match status" value="1"/>
</dbReference>
<evidence type="ECO:0000256" key="3">
    <source>
        <dbReference type="ARBA" id="ARBA00004496"/>
    </source>
</evidence>
<organism evidence="21 22">
    <name type="scientific">Phnomibacter ginsenosidimutans</name>
    <dbReference type="NCBI Taxonomy" id="2676868"/>
    <lineage>
        <taxon>Bacteria</taxon>
        <taxon>Pseudomonadati</taxon>
        <taxon>Bacteroidota</taxon>
        <taxon>Chitinophagia</taxon>
        <taxon>Chitinophagales</taxon>
        <taxon>Chitinophagaceae</taxon>
        <taxon>Phnomibacter</taxon>
    </lineage>
</organism>
<evidence type="ECO:0000313" key="22">
    <source>
        <dbReference type="Proteomes" id="UP000426027"/>
    </source>
</evidence>
<dbReference type="Gene3D" id="3.30.565.10">
    <property type="entry name" value="Histidine kinase-like ATPase, C-terminal domain"/>
    <property type="match status" value="1"/>
</dbReference>
<protein>
    <recommendedName>
        <fullName evidence="5">Oxygen sensor histidine kinase NreB</fullName>
        <ecNumber evidence="4">2.7.13.3</ecNumber>
    </recommendedName>
    <alternativeName>
        <fullName evidence="18">Nitrogen regulation protein B</fullName>
    </alternativeName>
</protein>
<dbReference type="GO" id="GO:0000155">
    <property type="term" value="F:phosphorelay sensor kinase activity"/>
    <property type="evidence" value="ECO:0007669"/>
    <property type="project" value="InterPro"/>
</dbReference>
<dbReference type="InterPro" id="IPR050482">
    <property type="entry name" value="Sensor_HK_TwoCompSys"/>
</dbReference>
<dbReference type="SUPFAM" id="SSF55874">
    <property type="entry name" value="ATPase domain of HSP90 chaperone/DNA topoisomerase II/histidine kinase"/>
    <property type="match status" value="1"/>
</dbReference>
<evidence type="ECO:0000313" key="21">
    <source>
        <dbReference type="EMBL" id="QGW27010.1"/>
    </source>
</evidence>
<dbReference type="PANTHER" id="PTHR24421:SF10">
    <property type="entry name" value="NITRATE_NITRITE SENSOR PROTEIN NARQ"/>
    <property type="match status" value="1"/>
</dbReference>
<sequence length="252" mass="28631">MDPQEKELYTAILIATSIIAAILLYFIFSIIWYQKKYRSLSKAKISAEINTLEKERRRIASDLHDDVGPLLSAVKLQINHLDGQNEEEAQLIRKSSRYIDDIIKRMREISNDLLPNVLIRKGLAAAIQDFLGKMSDSSDLRITFTCPQEQRVDGTIEVNVYRIVQEIVHNTAKHAQAKHLQIQLVIDDHTLRLASVDDGRGFDYKEMIAKNGGLGLLNLQSRAEVMGGEFDFTTEKGKGTRYLFEIPLNKSV</sequence>
<dbReference type="InterPro" id="IPR036890">
    <property type="entry name" value="HATPase_C_sf"/>
</dbReference>
<evidence type="ECO:0000256" key="1">
    <source>
        <dbReference type="ARBA" id="ARBA00000085"/>
    </source>
</evidence>
<feature type="transmembrane region" description="Helical" evidence="19">
    <location>
        <begin position="12"/>
        <end position="33"/>
    </location>
</feature>
<accession>A0A6I6GAB6</accession>
<comment type="catalytic activity">
    <reaction evidence="1">
        <text>ATP + protein L-histidine = ADP + protein N-phospho-L-histidine.</text>
        <dbReference type="EC" id="2.7.13.3"/>
    </reaction>
</comment>
<dbReference type="GO" id="GO:0005524">
    <property type="term" value="F:ATP binding"/>
    <property type="evidence" value="ECO:0007669"/>
    <property type="project" value="UniProtKB-KW"/>
</dbReference>
<keyword evidence="13" id="KW-0067">ATP-binding</keyword>
<dbReference type="GO" id="GO:0005737">
    <property type="term" value="C:cytoplasm"/>
    <property type="evidence" value="ECO:0007669"/>
    <property type="project" value="UniProtKB-SubCell"/>
</dbReference>
<keyword evidence="15" id="KW-0902">Two-component regulatory system</keyword>
<comment type="subcellular location">
    <subcellularLocation>
        <location evidence="3">Cytoplasm</location>
    </subcellularLocation>
</comment>
<keyword evidence="12 21" id="KW-0418">Kinase</keyword>
<keyword evidence="8" id="KW-0597">Phosphoprotein</keyword>
<evidence type="ECO:0000256" key="17">
    <source>
        <dbReference type="ARBA" id="ARBA00024827"/>
    </source>
</evidence>
<keyword evidence="9" id="KW-0808">Transferase</keyword>
<evidence type="ECO:0000256" key="18">
    <source>
        <dbReference type="ARBA" id="ARBA00030800"/>
    </source>
</evidence>
<keyword evidence="11" id="KW-0547">Nucleotide-binding</keyword>
<dbReference type="PRINTS" id="PR00344">
    <property type="entry name" value="BCTRLSENSOR"/>
</dbReference>
<dbReference type="InterPro" id="IPR011712">
    <property type="entry name" value="Sig_transdc_His_kin_sub3_dim/P"/>
</dbReference>
<keyword evidence="19" id="KW-0812">Transmembrane</keyword>
<evidence type="ECO:0000256" key="6">
    <source>
        <dbReference type="ARBA" id="ARBA00022485"/>
    </source>
</evidence>
<proteinExistence type="predicted"/>
<comment type="cofactor">
    <cofactor evidence="2">
        <name>[4Fe-4S] cluster</name>
        <dbReference type="ChEBI" id="CHEBI:49883"/>
    </cofactor>
</comment>
<evidence type="ECO:0000256" key="5">
    <source>
        <dbReference type="ARBA" id="ARBA00017322"/>
    </source>
</evidence>
<evidence type="ECO:0000256" key="14">
    <source>
        <dbReference type="ARBA" id="ARBA00023004"/>
    </source>
</evidence>
<evidence type="ECO:0000256" key="11">
    <source>
        <dbReference type="ARBA" id="ARBA00022741"/>
    </source>
</evidence>
<dbReference type="GO" id="GO:0046872">
    <property type="term" value="F:metal ion binding"/>
    <property type="evidence" value="ECO:0007669"/>
    <property type="project" value="UniProtKB-KW"/>
</dbReference>
<dbReference type="GO" id="GO:0051539">
    <property type="term" value="F:4 iron, 4 sulfur cluster binding"/>
    <property type="evidence" value="ECO:0007669"/>
    <property type="project" value="UniProtKB-KW"/>
</dbReference>
<keyword evidence="22" id="KW-1185">Reference proteome</keyword>
<dbReference type="PANTHER" id="PTHR24421">
    <property type="entry name" value="NITRATE/NITRITE SENSOR PROTEIN NARX-RELATED"/>
    <property type="match status" value="1"/>
</dbReference>
<evidence type="ECO:0000256" key="13">
    <source>
        <dbReference type="ARBA" id="ARBA00022840"/>
    </source>
</evidence>
<dbReference type="Pfam" id="PF02518">
    <property type="entry name" value="HATPase_c"/>
    <property type="match status" value="1"/>
</dbReference>
<dbReference type="InterPro" id="IPR005467">
    <property type="entry name" value="His_kinase_dom"/>
</dbReference>
<keyword evidence="19" id="KW-1133">Transmembrane helix</keyword>
<evidence type="ECO:0000256" key="15">
    <source>
        <dbReference type="ARBA" id="ARBA00023012"/>
    </source>
</evidence>
<evidence type="ECO:0000256" key="2">
    <source>
        <dbReference type="ARBA" id="ARBA00001966"/>
    </source>
</evidence>
<keyword evidence="19" id="KW-0472">Membrane</keyword>
<dbReference type="InterPro" id="IPR004358">
    <property type="entry name" value="Sig_transdc_His_kin-like_C"/>
</dbReference>
<keyword evidence="6" id="KW-0004">4Fe-4S</keyword>
<comment type="function">
    <text evidence="17">Member of the two-component regulatory system NreB/NreC involved in the control of dissimilatory nitrate/nitrite reduction in response to oxygen. NreB functions as a direct oxygen sensor histidine kinase which is autophosphorylated, in the absence of oxygen, probably at the conserved histidine residue, and transfers its phosphate group probably to a conserved aspartate residue of NreC. NreB/NreC activates the expression of the nitrate (narGHJI) and nitrite (nir) reductase operons, as well as the putative nitrate transporter gene narT.</text>
</comment>
<evidence type="ECO:0000259" key="20">
    <source>
        <dbReference type="PROSITE" id="PS50109"/>
    </source>
</evidence>
<dbReference type="Proteomes" id="UP000426027">
    <property type="component" value="Chromosome"/>
</dbReference>
<dbReference type="Pfam" id="PF07730">
    <property type="entry name" value="HisKA_3"/>
    <property type="match status" value="1"/>
</dbReference>
<reference evidence="21 22" key="1">
    <citation type="submission" date="2019-11" db="EMBL/GenBank/DDBJ databases">
        <authorList>
            <person name="Im W.T."/>
        </authorList>
    </citation>
    <scope>NUCLEOTIDE SEQUENCE [LARGE SCALE GENOMIC DNA]</scope>
    <source>
        <strain evidence="21 22">SB-02</strain>
    </source>
</reference>
<keyword evidence="7" id="KW-0963">Cytoplasm</keyword>
<evidence type="ECO:0000256" key="7">
    <source>
        <dbReference type="ARBA" id="ARBA00022490"/>
    </source>
</evidence>
<name>A0A6I6GAB6_9BACT</name>
<keyword evidence="16" id="KW-0411">Iron-sulfur</keyword>
<evidence type="ECO:0000256" key="10">
    <source>
        <dbReference type="ARBA" id="ARBA00022723"/>
    </source>
</evidence>
<evidence type="ECO:0000256" key="12">
    <source>
        <dbReference type="ARBA" id="ARBA00022777"/>
    </source>
</evidence>
<evidence type="ECO:0000256" key="19">
    <source>
        <dbReference type="SAM" id="Phobius"/>
    </source>
</evidence>
<dbReference type="EMBL" id="CP046566">
    <property type="protein sequence ID" value="QGW27010.1"/>
    <property type="molecule type" value="Genomic_DNA"/>
</dbReference>
<keyword evidence="10" id="KW-0479">Metal-binding</keyword>
<dbReference type="AlphaFoldDB" id="A0A6I6GAB6"/>
<dbReference type="KEGG" id="fls:GLV81_01830"/>
<dbReference type="GO" id="GO:0016020">
    <property type="term" value="C:membrane"/>
    <property type="evidence" value="ECO:0007669"/>
    <property type="project" value="InterPro"/>
</dbReference>